<proteinExistence type="predicted"/>
<keyword evidence="3" id="KW-1185">Reference proteome</keyword>
<protein>
    <submittedName>
        <fullName evidence="2">Uncharacterized protein</fullName>
    </submittedName>
</protein>
<evidence type="ECO:0000313" key="2">
    <source>
        <dbReference type="EMBL" id="TVU49798.1"/>
    </source>
</evidence>
<gene>
    <name evidence="2" type="ORF">EJB05_01135</name>
</gene>
<accession>A0A5J9WNN4</accession>
<evidence type="ECO:0000313" key="3">
    <source>
        <dbReference type="Proteomes" id="UP000324897"/>
    </source>
</evidence>
<feature type="region of interest" description="Disordered" evidence="1">
    <location>
        <begin position="1"/>
        <end position="36"/>
    </location>
</feature>
<feature type="non-terminal residue" evidence="2">
    <location>
        <position position="1"/>
    </location>
</feature>
<dbReference type="EMBL" id="RWGY01000002">
    <property type="protein sequence ID" value="TVU49798.1"/>
    <property type="molecule type" value="Genomic_DNA"/>
</dbReference>
<dbReference type="OrthoDB" id="10252687at2759"/>
<dbReference type="Proteomes" id="UP000324897">
    <property type="component" value="Chromosome 6"/>
</dbReference>
<feature type="compositionally biased region" description="Low complexity" evidence="1">
    <location>
        <begin position="9"/>
        <end position="23"/>
    </location>
</feature>
<evidence type="ECO:0000256" key="1">
    <source>
        <dbReference type="SAM" id="MobiDB-lite"/>
    </source>
</evidence>
<reference evidence="2 3" key="1">
    <citation type="journal article" date="2019" name="Sci. Rep.">
        <title>A high-quality genome of Eragrostis curvula grass provides insights into Poaceae evolution and supports new strategies to enhance forage quality.</title>
        <authorList>
            <person name="Carballo J."/>
            <person name="Santos B.A.C.M."/>
            <person name="Zappacosta D."/>
            <person name="Garbus I."/>
            <person name="Selva J.P."/>
            <person name="Gallo C.A."/>
            <person name="Diaz A."/>
            <person name="Albertini E."/>
            <person name="Caccamo M."/>
            <person name="Echenique V."/>
        </authorList>
    </citation>
    <scope>NUCLEOTIDE SEQUENCE [LARGE SCALE GENOMIC DNA]</scope>
    <source>
        <strain evidence="3">cv. Victoria</strain>
        <tissue evidence="2">Leaf</tissue>
    </source>
</reference>
<dbReference type="Gramene" id="TVU49798">
    <property type="protein sequence ID" value="TVU49798"/>
    <property type="gene ID" value="EJB05_01135"/>
</dbReference>
<organism evidence="2 3">
    <name type="scientific">Eragrostis curvula</name>
    <name type="common">weeping love grass</name>
    <dbReference type="NCBI Taxonomy" id="38414"/>
    <lineage>
        <taxon>Eukaryota</taxon>
        <taxon>Viridiplantae</taxon>
        <taxon>Streptophyta</taxon>
        <taxon>Embryophyta</taxon>
        <taxon>Tracheophyta</taxon>
        <taxon>Spermatophyta</taxon>
        <taxon>Magnoliopsida</taxon>
        <taxon>Liliopsida</taxon>
        <taxon>Poales</taxon>
        <taxon>Poaceae</taxon>
        <taxon>PACMAD clade</taxon>
        <taxon>Chloridoideae</taxon>
        <taxon>Eragrostideae</taxon>
        <taxon>Eragrostidinae</taxon>
        <taxon>Eragrostis</taxon>
    </lineage>
</organism>
<sequence length="163" mass="17405">MPPPRRNVTSTSLRLLSSAPLRPGRACRDGTSMSSTIPCAADQRRRPFLSPIVSTTGSPDAADRRRTPAPCKASFGSKGLPTQGLTPTTGNSLHRSDPGAGSPARVGWPVCLWQLVGAGTQGKKAMEAMHTVALEIRLLAEKVSCMYYTGHLEVFNENFLVAD</sequence>
<comment type="caution">
    <text evidence="2">The sequence shown here is derived from an EMBL/GenBank/DDBJ whole genome shotgun (WGS) entry which is preliminary data.</text>
</comment>
<feature type="compositionally biased region" description="Low complexity" evidence="1">
    <location>
        <begin position="79"/>
        <end position="90"/>
    </location>
</feature>
<dbReference type="AlphaFoldDB" id="A0A5J9WNN4"/>
<feature type="region of interest" description="Disordered" evidence="1">
    <location>
        <begin position="48"/>
        <end position="103"/>
    </location>
</feature>
<name>A0A5J9WNN4_9POAL</name>